<reference evidence="2" key="1">
    <citation type="journal article" date="2020" name="Nature">
        <title>Giant virus diversity and host interactions through global metagenomics.</title>
        <authorList>
            <person name="Schulz F."/>
            <person name="Roux S."/>
            <person name="Paez-Espino D."/>
            <person name="Jungbluth S."/>
            <person name="Walsh D.A."/>
            <person name="Denef V.J."/>
            <person name="McMahon K.D."/>
            <person name="Konstantinidis K.T."/>
            <person name="Eloe-Fadrosh E.A."/>
            <person name="Kyrpides N.C."/>
            <person name="Woyke T."/>
        </authorList>
    </citation>
    <scope>NUCLEOTIDE SEQUENCE</scope>
    <source>
        <strain evidence="2">GVMAG-M-3300025880-56</strain>
    </source>
</reference>
<keyword evidence="1" id="KW-0175">Coiled coil</keyword>
<protein>
    <submittedName>
        <fullName evidence="2">Uncharacterized protein</fullName>
    </submittedName>
</protein>
<proteinExistence type="predicted"/>
<evidence type="ECO:0000256" key="1">
    <source>
        <dbReference type="SAM" id="Coils"/>
    </source>
</evidence>
<organism evidence="2">
    <name type="scientific">viral metagenome</name>
    <dbReference type="NCBI Taxonomy" id="1070528"/>
    <lineage>
        <taxon>unclassified sequences</taxon>
        <taxon>metagenomes</taxon>
        <taxon>organismal metagenomes</taxon>
    </lineage>
</organism>
<sequence length="96" mass="11262">MEDFKNTIHDFDVLFDQFEKSKLNNTYQTDDSMLYGKDIRLKEAEGFLNPKNNFNAVSILHLQEKTDKLSAEMTSIKKELNELRGLVHKIMVLLLR</sequence>
<evidence type="ECO:0000313" key="2">
    <source>
        <dbReference type="EMBL" id="QHU02058.1"/>
    </source>
</evidence>
<accession>A0A6C0JE78</accession>
<name>A0A6C0JE78_9ZZZZ</name>
<feature type="coiled-coil region" evidence="1">
    <location>
        <begin position="59"/>
        <end position="86"/>
    </location>
</feature>
<dbReference type="EMBL" id="MN740352">
    <property type="protein sequence ID" value="QHU02058.1"/>
    <property type="molecule type" value="Genomic_DNA"/>
</dbReference>
<dbReference type="AlphaFoldDB" id="A0A6C0JE78"/>